<evidence type="ECO:0000259" key="8">
    <source>
        <dbReference type="Pfam" id="PF02308"/>
    </source>
</evidence>
<reference evidence="10 12" key="2">
    <citation type="submission" date="2020-02" db="EMBL/GenBank/DDBJ databases">
        <authorList>
            <person name="Feng H."/>
        </authorList>
    </citation>
    <scope>NUCLEOTIDE SEQUENCE [LARGE SCALE GENOMIC DNA]</scope>
    <source>
        <strain evidence="10 12">Gsoil 114</strain>
    </source>
</reference>
<dbReference type="Proteomes" id="UP000030588">
    <property type="component" value="Unassembled WGS sequence"/>
</dbReference>
<protein>
    <submittedName>
        <fullName evidence="9">Methyltransferase</fullName>
    </submittedName>
    <submittedName>
        <fullName evidence="10">MgtC/SapB family protein</fullName>
    </submittedName>
</protein>
<evidence type="ECO:0000256" key="5">
    <source>
        <dbReference type="ARBA" id="ARBA00022989"/>
    </source>
</evidence>
<dbReference type="AlphaFoldDB" id="A0A0A6VDY5"/>
<dbReference type="EMBL" id="JRUN01000044">
    <property type="protein sequence ID" value="KHD84754.1"/>
    <property type="molecule type" value="Genomic_DNA"/>
</dbReference>
<evidence type="ECO:0000313" key="10">
    <source>
        <dbReference type="EMBL" id="NEY20321.1"/>
    </source>
</evidence>
<evidence type="ECO:0000256" key="2">
    <source>
        <dbReference type="ARBA" id="ARBA00009298"/>
    </source>
</evidence>
<feature type="domain" description="MgtC/SapB/SrpB/YhiD N-terminal" evidence="8">
    <location>
        <begin position="9"/>
        <end position="136"/>
    </location>
</feature>
<keyword evidence="9" id="KW-0489">Methyltransferase</keyword>
<dbReference type="Proteomes" id="UP000476934">
    <property type="component" value="Unassembled WGS sequence"/>
</dbReference>
<dbReference type="PRINTS" id="PR01837">
    <property type="entry name" value="MGTCSAPBPROT"/>
</dbReference>
<dbReference type="PANTHER" id="PTHR33778">
    <property type="entry name" value="PROTEIN MGTC"/>
    <property type="match status" value="1"/>
</dbReference>
<keyword evidence="3" id="KW-1003">Cell membrane</keyword>
<evidence type="ECO:0000256" key="3">
    <source>
        <dbReference type="ARBA" id="ARBA00022475"/>
    </source>
</evidence>
<feature type="transmembrane region" description="Helical" evidence="7">
    <location>
        <begin position="30"/>
        <end position="48"/>
    </location>
</feature>
<dbReference type="Pfam" id="PF02308">
    <property type="entry name" value="MgtC"/>
    <property type="match status" value="1"/>
</dbReference>
<evidence type="ECO:0000256" key="6">
    <source>
        <dbReference type="ARBA" id="ARBA00023136"/>
    </source>
</evidence>
<feature type="transmembrane region" description="Helical" evidence="7">
    <location>
        <begin position="99"/>
        <end position="130"/>
    </location>
</feature>
<dbReference type="GO" id="GO:0008168">
    <property type="term" value="F:methyltransferase activity"/>
    <property type="evidence" value="ECO:0007669"/>
    <property type="project" value="UniProtKB-KW"/>
</dbReference>
<dbReference type="GO" id="GO:0005886">
    <property type="term" value="C:plasma membrane"/>
    <property type="evidence" value="ECO:0007669"/>
    <property type="project" value="UniProtKB-SubCell"/>
</dbReference>
<dbReference type="RefSeq" id="WP_025728193.1">
    <property type="nucleotide sequence ID" value="NZ_JRUN01000044.1"/>
</dbReference>
<name>A0A0A6VDY5_9BACI</name>
<dbReference type="EMBL" id="JAAIWK010000015">
    <property type="protein sequence ID" value="NEY20321.1"/>
    <property type="molecule type" value="Genomic_DNA"/>
</dbReference>
<dbReference type="InterPro" id="IPR049177">
    <property type="entry name" value="MgtC_SapB_SrpB_YhiD_N"/>
</dbReference>
<keyword evidence="9" id="KW-0808">Transferase</keyword>
<evidence type="ECO:0000256" key="4">
    <source>
        <dbReference type="ARBA" id="ARBA00022692"/>
    </source>
</evidence>
<gene>
    <name evidence="10" type="ORF">G4D61_10170</name>
    <name evidence="9" type="ORF">NG54_13510</name>
</gene>
<dbReference type="STRING" id="363870.NG54_13510"/>
<dbReference type="InterPro" id="IPR003416">
    <property type="entry name" value="MgtC/SapB/SrpB/YhiD_fam"/>
</dbReference>
<sequence length="220" mass="23924">MTIDLIIRLAVAGLLGAGIGLEREFRSKEAGLRTHFLVAVGSALIMLVSKYGFSDIIQKHNIVLDPSRVAAQVVSGIGFLGAGTIIINKQFVKGLTTAAGIWATSGIGLCVGAGMYIIGTCAAILVLIGLEILSRIFKSKLQHPVTIELELDRNDTIEAIFAALKANHVEISLYDFKENLIDDHQIFTYKIKGKIKTEWQATQLYSSLHSIPHIKAIKIE</sequence>
<keyword evidence="4 7" id="KW-0812">Transmembrane</keyword>
<feature type="transmembrane region" description="Helical" evidence="7">
    <location>
        <begin position="69"/>
        <end position="87"/>
    </location>
</feature>
<comment type="caution">
    <text evidence="9">The sequence shown here is derived from an EMBL/GenBank/DDBJ whole genome shotgun (WGS) entry which is preliminary data.</text>
</comment>
<keyword evidence="6 7" id="KW-0472">Membrane</keyword>
<dbReference type="GO" id="GO:0032259">
    <property type="term" value="P:methylation"/>
    <property type="evidence" value="ECO:0007669"/>
    <property type="project" value="UniProtKB-KW"/>
</dbReference>
<evidence type="ECO:0000313" key="11">
    <source>
        <dbReference type="Proteomes" id="UP000030588"/>
    </source>
</evidence>
<evidence type="ECO:0000313" key="12">
    <source>
        <dbReference type="Proteomes" id="UP000476934"/>
    </source>
</evidence>
<proteinExistence type="inferred from homology"/>
<reference evidence="9 11" key="1">
    <citation type="submission" date="2014-10" db="EMBL/GenBank/DDBJ databases">
        <title>Draft genome of phytase producing Bacillus ginsengihumi strain M2.11.</title>
        <authorList>
            <person name="Toymentseva A."/>
            <person name="Boulygina E.A."/>
            <person name="Kazakov S.V."/>
            <person name="Kayumov I."/>
            <person name="Suleimanova A.D."/>
            <person name="Mardanova A.M."/>
            <person name="Maria S.N."/>
            <person name="Sergey M.Y."/>
            <person name="Sharipova M.R."/>
        </authorList>
    </citation>
    <scope>NUCLEOTIDE SEQUENCE [LARGE SCALE GENOMIC DNA]</scope>
    <source>
        <strain evidence="9 11">M2.11</strain>
    </source>
</reference>
<comment type="similarity">
    <text evidence="2">Belongs to the MgtC/SapB family.</text>
</comment>
<keyword evidence="5 7" id="KW-1133">Transmembrane helix</keyword>
<reference evidence="10 12" key="3">
    <citation type="submission" date="2020-03" db="EMBL/GenBank/DDBJ databases">
        <title>Bacillus aquiflavi sp. nov., isolated from yellow water of strong flavor Chinese baijiu in Yibin region of China.</title>
        <authorList>
            <person name="Xie J."/>
        </authorList>
    </citation>
    <scope>NUCLEOTIDE SEQUENCE [LARGE SCALE GENOMIC DNA]</scope>
    <source>
        <strain evidence="10 12">Gsoil 114</strain>
    </source>
</reference>
<dbReference type="OrthoDB" id="9811198at2"/>
<dbReference type="NCBIfam" id="NF007431">
    <property type="entry name" value="PRK09977.1"/>
    <property type="match status" value="1"/>
</dbReference>
<evidence type="ECO:0000256" key="1">
    <source>
        <dbReference type="ARBA" id="ARBA00004651"/>
    </source>
</evidence>
<comment type="subcellular location">
    <subcellularLocation>
        <location evidence="1">Cell membrane</location>
        <topology evidence="1">Multi-pass membrane protein</topology>
    </subcellularLocation>
</comment>
<keyword evidence="12" id="KW-1185">Reference proteome</keyword>
<evidence type="ECO:0000256" key="7">
    <source>
        <dbReference type="SAM" id="Phobius"/>
    </source>
</evidence>
<evidence type="ECO:0000313" key="9">
    <source>
        <dbReference type="EMBL" id="KHD84754.1"/>
    </source>
</evidence>
<accession>A0A0A6VDY5</accession>
<organism evidence="9 11">
    <name type="scientific">Heyndrickxia ginsengihumi</name>
    <dbReference type="NCBI Taxonomy" id="363870"/>
    <lineage>
        <taxon>Bacteria</taxon>
        <taxon>Bacillati</taxon>
        <taxon>Bacillota</taxon>
        <taxon>Bacilli</taxon>
        <taxon>Bacillales</taxon>
        <taxon>Bacillaceae</taxon>
        <taxon>Heyndrickxia</taxon>
    </lineage>
</organism>
<dbReference type="PANTHER" id="PTHR33778:SF1">
    <property type="entry name" value="MAGNESIUM TRANSPORTER YHID-RELATED"/>
    <property type="match status" value="1"/>
</dbReference>